<gene>
    <name evidence="1" type="ORF">H2198_005080</name>
</gene>
<evidence type="ECO:0000313" key="2">
    <source>
        <dbReference type="Proteomes" id="UP001172386"/>
    </source>
</evidence>
<proteinExistence type="predicted"/>
<accession>A0ACC3A6L7</accession>
<evidence type="ECO:0000313" key="1">
    <source>
        <dbReference type="EMBL" id="KAJ9656229.1"/>
    </source>
</evidence>
<dbReference type="Proteomes" id="UP001172386">
    <property type="component" value="Unassembled WGS sequence"/>
</dbReference>
<dbReference type="EMBL" id="JAPDRQ010000081">
    <property type="protein sequence ID" value="KAJ9656229.1"/>
    <property type="molecule type" value="Genomic_DNA"/>
</dbReference>
<organism evidence="1 2">
    <name type="scientific">Neophaeococcomyces mojaviensis</name>
    <dbReference type="NCBI Taxonomy" id="3383035"/>
    <lineage>
        <taxon>Eukaryota</taxon>
        <taxon>Fungi</taxon>
        <taxon>Dikarya</taxon>
        <taxon>Ascomycota</taxon>
        <taxon>Pezizomycotina</taxon>
        <taxon>Eurotiomycetes</taxon>
        <taxon>Chaetothyriomycetidae</taxon>
        <taxon>Chaetothyriales</taxon>
        <taxon>Chaetothyriales incertae sedis</taxon>
        <taxon>Neophaeococcomyces</taxon>
    </lineage>
</organism>
<reference evidence="1" key="1">
    <citation type="submission" date="2022-10" db="EMBL/GenBank/DDBJ databases">
        <title>Culturing micro-colonial fungi from biological soil crusts in the Mojave desert and describing Neophaeococcomyces mojavensis, and introducing the new genera and species Taxawa tesnikishii.</title>
        <authorList>
            <person name="Kurbessoian T."/>
            <person name="Stajich J.E."/>
        </authorList>
    </citation>
    <scope>NUCLEOTIDE SEQUENCE</scope>
    <source>
        <strain evidence="1">JES_112</strain>
    </source>
</reference>
<protein>
    <submittedName>
        <fullName evidence="1">Uncharacterized protein</fullName>
    </submittedName>
</protein>
<sequence>MHDLGGDVSFPFVNYDGPKLTHDTSIRRLIRRQAMRDVAAIRKQRGGYGQQNLRQYPVFLEQVTNADDSSLQVKIPVQSVISICAHSNTPSDQDRSGSFEQLKENRVASCRRGFLLPTPIVHSDLVMAQKFSLLLNHTPLTGLRLGIAKFSLPDFEYTDETDDLFTTHAGSRKLLYSIPSRYGKVSSVSHATDCVVARLSQMMQFPQKRTKDSEATALLHYTKALRALQAALADDIQRMAPETLCATVLLGIFEVSHVLQ</sequence>
<name>A0ACC3A6L7_9EURO</name>
<comment type="caution">
    <text evidence="1">The sequence shown here is derived from an EMBL/GenBank/DDBJ whole genome shotgun (WGS) entry which is preliminary data.</text>
</comment>
<keyword evidence="2" id="KW-1185">Reference proteome</keyword>